<dbReference type="InterPro" id="IPR023410">
    <property type="entry name" value="14-3-3_domain"/>
</dbReference>
<dbReference type="SMART" id="SM00101">
    <property type="entry name" value="14_3_3"/>
    <property type="match status" value="1"/>
</dbReference>
<dbReference type="InterPro" id="IPR036815">
    <property type="entry name" value="14-3-3_dom_sf"/>
</dbReference>
<dbReference type="EMBL" id="JBGMDY010000010">
    <property type="protein sequence ID" value="KAL2321119.1"/>
    <property type="molecule type" value="Genomic_DNA"/>
</dbReference>
<evidence type="ECO:0000259" key="2">
    <source>
        <dbReference type="SMART" id="SM00101"/>
    </source>
</evidence>
<comment type="caution">
    <text evidence="3">The sequence shown here is derived from an EMBL/GenBank/DDBJ whole genome shotgun (WGS) entry which is preliminary data.</text>
</comment>
<name>A0ABD1LC61_9FABA</name>
<dbReference type="PRINTS" id="PR00305">
    <property type="entry name" value="1433ZETA"/>
</dbReference>
<evidence type="ECO:0000313" key="4">
    <source>
        <dbReference type="Proteomes" id="UP001603857"/>
    </source>
</evidence>
<dbReference type="PANTHER" id="PTHR18860">
    <property type="entry name" value="14-3-3 PROTEIN"/>
    <property type="match status" value="1"/>
</dbReference>
<dbReference type="AlphaFoldDB" id="A0ABD1LC61"/>
<comment type="similarity">
    <text evidence="1">Belongs to the 14-3-3 family.</text>
</comment>
<accession>A0ABD1LC61</accession>
<dbReference type="InterPro" id="IPR023409">
    <property type="entry name" value="14-3-3_CS"/>
</dbReference>
<dbReference type="InterPro" id="IPR000308">
    <property type="entry name" value="14-3-3"/>
</dbReference>
<gene>
    <name evidence="3" type="ORF">Fmac_030088</name>
</gene>
<evidence type="ECO:0000256" key="1">
    <source>
        <dbReference type="ARBA" id="ARBA00006141"/>
    </source>
</evidence>
<dbReference type="PROSITE" id="PS00796">
    <property type="entry name" value="1433_1"/>
    <property type="match status" value="1"/>
</dbReference>
<dbReference type="SUPFAM" id="SSF48445">
    <property type="entry name" value="14-3-3 protein"/>
    <property type="match status" value="1"/>
</dbReference>
<dbReference type="Proteomes" id="UP001603857">
    <property type="component" value="Unassembled WGS sequence"/>
</dbReference>
<feature type="domain" description="14-3-3" evidence="2">
    <location>
        <begin position="9"/>
        <end position="219"/>
    </location>
</feature>
<reference evidence="3 4" key="1">
    <citation type="submission" date="2024-08" db="EMBL/GenBank/DDBJ databases">
        <title>Insights into the chromosomal genome structure of Flemingia macrophylla.</title>
        <authorList>
            <person name="Ding Y."/>
            <person name="Zhao Y."/>
            <person name="Bi W."/>
            <person name="Wu M."/>
            <person name="Zhao G."/>
            <person name="Gong Y."/>
            <person name="Li W."/>
            <person name="Zhang P."/>
        </authorList>
    </citation>
    <scope>NUCLEOTIDE SEQUENCE [LARGE SCALE GENOMIC DNA]</scope>
    <source>
        <strain evidence="3">DYQJB</strain>
        <tissue evidence="3">Leaf</tissue>
    </source>
</reference>
<dbReference type="Gene3D" id="1.20.190.20">
    <property type="entry name" value="14-3-3 domain"/>
    <property type="match status" value="1"/>
</dbReference>
<protein>
    <recommendedName>
        <fullName evidence="2">14-3-3 domain-containing protein</fullName>
    </recommendedName>
</protein>
<dbReference type="Pfam" id="PF00244">
    <property type="entry name" value="14-3-3"/>
    <property type="match status" value="1"/>
</dbReference>
<evidence type="ECO:0000313" key="3">
    <source>
        <dbReference type="EMBL" id="KAL2321119.1"/>
    </source>
</evidence>
<sequence>MAKKQVSERAIRVHSEAAWERAERYEEMVEFMRRWWRGGRRRRSDVEERNLLSVAYKNVIESIRAAWRIVSSIEQKEEGRKNEEHMSLVKEYRSKVEKELSQVCASILNLLDSHLVPSVAASESKVFYLKMKGDYHRYLVEFKVGDQRKTAAEDTMLSYKAAQGENGLSGLGVSSCSSMGGMRWAKGLSGPGRKNVTRMGHSKMYTSGLRHGTIDDLAHLASAPTISPSSIAPAGNQTRDLALILLVGSSAYH</sequence>
<proteinExistence type="inferred from homology"/>
<organism evidence="3 4">
    <name type="scientific">Flemingia macrophylla</name>
    <dbReference type="NCBI Taxonomy" id="520843"/>
    <lineage>
        <taxon>Eukaryota</taxon>
        <taxon>Viridiplantae</taxon>
        <taxon>Streptophyta</taxon>
        <taxon>Embryophyta</taxon>
        <taxon>Tracheophyta</taxon>
        <taxon>Spermatophyta</taxon>
        <taxon>Magnoliopsida</taxon>
        <taxon>eudicotyledons</taxon>
        <taxon>Gunneridae</taxon>
        <taxon>Pentapetalae</taxon>
        <taxon>rosids</taxon>
        <taxon>fabids</taxon>
        <taxon>Fabales</taxon>
        <taxon>Fabaceae</taxon>
        <taxon>Papilionoideae</taxon>
        <taxon>50 kb inversion clade</taxon>
        <taxon>NPAAA clade</taxon>
        <taxon>indigoferoid/millettioid clade</taxon>
        <taxon>Phaseoleae</taxon>
        <taxon>Flemingia</taxon>
    </lineage>
</organism>
<keyword evidence="4" id="KW-1185">Reference proteome</keyword>